<keyword evidence="3" id="KW-1133">Transmembrane helix</keyword>
<protein>
    <recommendedName>
        <fullName evidence="6">Mce-associated membrane protein</fullName>
    </recommendedName>
</protein>
<keyword evidence="5" id="KW-1185">Reference proteome</keyword>
<keyword evidence="2 3" id="KW-0472">Membrane</keyword>
<feature type="transmembrane region" description="Helical" evidence="3">
    <location>
        <begin position="17"/>
        <end position="36"/>
    </location>
</feature>
<evidence type="ECO:0000256" key="3">
    <source>
        <dbReference type="SAM" id="Phobius"/>
    </source>
</evidence>
<comment type="subcellular location">
    <subcellularLocation>
        <location evidence="1">Membrane</location>
    </subcellularLocation>
</comment>
<evidence type="ECO:0008006" key="6">
    <source>
        <dbReference type="Google" id="ProtNLM"/>
    </source>
</evidence>
<dbReference type="PANTHER" id="PTHR37042:SF4">
    <property type="entry name" value="OUTER MEMBRANE PROTEIN RV1973"/>
    <property type="match status" value="1"/>
</dbReference>
<evidence type="ECO:0000313" key="4">
    <source>
        <dbReference type="EMBL" id="MFC7603517.1"/>
    </source>
</evidence>
<evidence type="ECO:0000313" key="5">
    <source>
        <dbReference type="Proteomes" id="UP001596514"/>
    </source>
</evidence>
<sequence>MAVHAARPRRPRRTPRGAAPVLGVLIAMLLVAAFWIGTDLRDAQAAADDRQAATRAAGAHAVHLLSVGYRSVDADIKRILDGSTGEARAEYVRTAAERRESTIKDKILRAGALRALGLVSLAGDTAQVMVVGDEVIRWDGSKNAPREQFHRWNMEVTRVGGAWLVSKAELVP</sequence>
<proteinExistence type="predicted"/>
<evidence type="ECO:0000256" key="1">
    <source>
        <dbReference type="ARBA" id="ARBA00004370"/>
    </source>
</evidence>
<dbReference type="Proteomes" id="UP001596514">
    <property type="component" value="Unassembled WGS sequence"/>
</dbReference>
<evidence type="ECO:0000256" key="2">
    <source>
        <dbReference type="ARBA" id="ARBA00023136"/>
    </source>
</evidence>
<gene>
    <name evidence="4" type="ORF">ACFQVD_25725</name>
</gene>
<reference evidence="5" key="1">
    <citation type="journal article" date="2019" name="Int. J. Syst. Evol. Microbiol.">
        <title>The Global Catalogue of Microorganisms (GCM) 10K type strain sequencing project: providing services to taxonomists for standard genome sequencing and annotation.</title>
        <authorList>
            <consortium name="The Broad Institute Genomics Platform"/>
            <consortium name="The Broad Institute Genome Sequencing Center for Infectious Disease"/>
            <person name="Wu L."/>
            <person name="Ma J."/>
        </authorList>
    </citation>
    <scope>NUCLEOTIDE SEQUENCE [LARGE SCALE GENOMIC DNA]</scope>
    <source>
        <strain evidence="5">JCM 10083</strain>
    </source>
</reference>
<dbReference type="PANTHER" id="PTHR37042">
    <property type="entry name" value="OUTER MEMBRANE PROTEIN RV1973"/>
    <property type="match status" value="1"/>
</dbReference>
<accession>A0ABW2T4Z6</accession>
<dbReference type="EMBL" id="JBHTEE010000001">
    <property type="protein sequence ID" value="MFC7603517.1"/>
    <property type="molecule type" value="Genomic_DNA"/>
</dbReference>
<organism evidence="4 5">
    <name type="scientific">Streptosporangium amethystogenes subsp. fukuiense</name>
    <dbReference type="NCBI Taxonomy" id="698418"/>
    <lineage>
        <taxon>Bacteria</taxon>
        <taxon>Bacillati</taxon>
        <taxon>Actinomycetota</taxon>
        <taxon>Actinomycetes</taxon>
        <taxon>Streptosporangiales</taxon>
        <taxon>Streptosporangiaceae</taxon>
        <taxon>Streptosporangium</taxon>
    </lineage>
</organism>
<keyword evidence="3" id="KW-0812">Transmembrane</keyword>
<name>A0ABW2T4Z6_9ACTN</name>
<comment type="caution">
    <text evidence="4">The sequence shown here is derived from an EMBL/GenBank/DDBJ whole genome shotgun (WGS) entry which is preliminary data.</text>
</comment>
<dbReference type="RefSeq" id="WP_343968357.1">
    <property type="nucleotide sequence ID" value="NZ_BAAAGK010000065.1"/>
</dbReference>